<evidence type="ECO:0008006" key="3">
    <source>
        <dbReference type="Google" id="ProtNLM"/>
    </source>
</evidence>
<keyword evidence="2" id="KW-1185">Reference proteome</keyword>
<comment type="caution">
    <text evidence="1">The sequence shown here is derived from an EMBL/GenBank/DDBJ whole genome shotgun (WGS) entry which is preliminary data.</text>
</comment>
<reference evidence="1 2" key="1">
    <citation type="submission" date="2014-02" db="EMBL/GenBank/DDBJ databases">
        <title>Plasmidome dynamics in the species complex Clostridium novyi sensu lato converts strains of independent lineages into distinctly different pathogens.</title>
        <authorList>
            <person name="Skarin H."/>
            <person name="Segerman B."/>
        </authorList>
    </citation>
    <scope>NUCLEOTIDE SEQUENCE [LARGE SCALE GENOMIC DNA]</scope>
    <source>
        <strain evidence="1 2">NCTC 9693</strain>
    </source>
</reference>
<evidence type="ECO:0000313" key="2">
    <source>
        <dbReference type="Proteomes" id="UP000027937"/>
    </source>
</evidence>
<name>A0ABR4TGX1_CLOHA</name>
<dbReference type="Pfam" id="PF04860">
    <property type="entry name" value="Phage_portal"/>
    <property type="match status" value="1"/>
</dbReference>
<protein>
    <recommendedName>
        <fullName evidence="3">Portal protein</fullName>
    </recommendedName>
</protein>
<evidence type="ECO:0000313" key="1">
    <source>
        <dbReference type="EMBL" id="KEI18268.1"/>
    </source>
</evidence>
<dbReference type="RefSeq" id="WP_039228137.1">
    <property type="nucleotide sequence ID" value="NZ_JENX01000026.1"/>
</dbReference>
<organism evidence="1 2">
    <name type="scientific">Clostridium haemolyticum NCTC 9693</name>
    <dbReference type="NCBI Taxonomy" id="1443114"/>
    <lineage>
        <taxon>Bacteria</taxon>
        <taxon>Bacillati</taxon>
        <taxon>Bacillota</taxon>
        <taxon>Clostridia</taxon>
        <taxon>Eubacteriales</taxon>
        <taxon>Clostridiaceae</taxon>
        <taxon>Clostridium</taxon>
    </lineage>
</organism>
<gene>
    <name evidence="1" type="ORF">Z960_03910</name>
</gene>
<dbReference type="EMBL" id="JENX01000026">
    <property type="protein sequence ID" value="KEI18268.1"/>
    <property type="molecule type" value="Genomic_DNA"/>
</dbReference>
<dbReference type="InterPro" id="IPR006944">
    <property type="entry name" value="Phage/GTA_portal"/>
</dbReference>
<sequence>MRLKNIFELKASKDKTIYSKIVQQMGKSAVYTDVNYKAIATEGYRRNWIIFRCMQEIIKGAIQLHFKVVKVNQNGEKEEIKGHPALSVLEKPNPLYSRSELIKRAIAYKYIGGEVPFHRVKASGKVKELYVYRPDMVKFTPTGDTEKPYIEIKYNEIPIEAKDFMLWKEFNPTDYLDGLGHGMSMLEPVLKNGDLLNELVNWNVSLLQNGGNLSGVFTTPDTLGDAEYERTKTELRNSHQGSRNVGKFMLLEGGMSYISTGVNPKDMDWNEGKRNTMLDICIGMGVDPIVIGFNEQSSYNNKNEAEKGLYTKTVIPLMQDLAQHLQNFLELQENEYLEIDYSHIPCLQEDIKEMFDRVNNSTFMTINEKREKVGLEPIKNGDKIMLPMNLVEFGEEKEVVGKNITSEGEEKSLDFLY</sequence>
<dbReference type="NCBIfam" id="TIGR01537">
    <property type="entry name" value="portal_HK97"/>
    <property type="match status" value="1"/>
</dbReference>
<dbReference type="Proteomes" id="UP000027937">
    <property type="component" value="Unassembled WGS sequence"/>
</dbReference>
<dbReference type="InterPro" id="IPR006427">
    <property type="entry name" value="Portal_HK97"/>
</dbReference>
<proteinExistence type="predicted"/>
<accession>A0ABR4TGX1</accession>